<keyword evidence="4" id="KW-0808">Transferase</keyword>
<evidence type="ECO:0000256" key="7">
    <source>
        <dbReference type="ARBA" id="ARBA00022989"/>
    </source>
</evidence>
<keyword evidence="7 8" id="KW-1133">Transmembrane helix</keyword>
<gene>
    <name evidence="10" type="ORF">GCM10023333_35740</name>
</gene>
<proteinExistence type="predicted"/>
<dbReference type="InterPro" id="IPR036097">
    <property type="entry name" value="HisK_dim/P_sf"/>
</dbReference>
<dbReference type="InterPro" id="IPR050428">
    <property type="entry name" value="TCS_sensor_his_kinase"/>
</dbReference>
<evidence type="ECO:0000256" key="4">
    <source>
        <dbReference type="ARBA" id="ARBA00022679"/>
    </source>
</evidence>
<dbReference type="InterPro" id="IPR003661">
    <property type="entry name" value="HisK_dim/P_dom"/>
</dbReference>
<evidence type="ECO:0000256" key="6">
    <source>
        <dbReference type="ARBA" id="ARBA00022777"/>
    </source>
</evidence>
<dbReference type="Proteomes" id="UP001499988">
    <property type="component" value="Unassembled WGS sequence"/>
</dbReference>
<organism evidence="10 11">
    <name type="scientific">Ferrimonas pelagia</name>
    <dbReference type="NCBI Taxonomy" id="1177826"/>
    <lineage>
        <taxon>Bacteria</taxon>
        <taxon>Pseudomonadati</taxon>
        <taxon>Pseudomonadota</taxon>
        <taxon>Gammaproteobacteria</taxon>
        <taxon>Alteromonadales</taxon>
        <taxon>Ferrimonadaceae</taxon>
        <taxon>Ferrimonas</taxon>
    </lineage>
</organism>
<feature type="transmembrane region" description="Helical" evidence="8">
    <location>
        <begin position="12"/>
        <end position="34"/>
    </location>
</feature>
<comment type="caution">
    <text evidence="10">The sequence shown here is derived from an EMBL/GenBank/DDBJ whole genome shotgun (WGS) entry which is preliminary data.</text>
</comment>
<evidence type="ECO:0000313" key="11">
    <source>
        <dbReference type="Proteomes" id="UP001499988"/>
    </source>
</evidence>
<dbReference type="Pfam" id="PF00512">
    <property type="entry name" value="HisKA"/>
    <property type="match status" value="1"/>
</dbReference>
<dbReference type="RefSeq" id="WP_345336835.1">
    <property type="nucleotide sequence ID" value="NZ_BAABJZ010000101.1"/>
</dbReference>
<dbReference type="Gene3D" id="1.10.287.130">
    <property type="match status" value="1"/>
</dbReference>
<reference evidence="11" key="1">
    <citation type="journal article" date="2019" name="Int. J. Syst. Evol. Microbiol.">
        <title>The Global Catalogue of Microorganisms (GCM) 10K type strain sequencing project: providing services to taxonomists for standard genome sequencing and annotation.</title>
        <authorList>
            <consortium name="The Broad Institute Genomics Platform"/>
            <consortium name="The Broad Institute Genome Sequencing Center for Infectious Disease"/>
            <person name="Wu L."/>
            <person name="Ma J."/>
        </authorList>
    </citation>
    <scope>NUCLEOTIDE SEQUENCE [LARGE SCALE GENOMIC DNA]</scope>
    <source>
        <strain evidence="11">JCM 18401</strain>
    </source>
</reference>
<evidence type="ECO:0000313" key="10">
    <source>
        <dbReference type="EMBL" id="GAA4899064.1"/>
    </source>
</evidence>
<dbReference type="InterPro" id="IPR036890">
    <property type="entry name" value="HATPase_C_sf"/>
</dbReference>
<accession>A0ABP9FDB0</accession>
<dbReference type="SMART" id="SM00388">
    <property type="entry name" value="HisKA"/>
    <property type="match status" value="1"/>
</dbReference>
<dbReference type="InterPro" id="IPR005467">
    <property type="entry name" value="His_kinase_dom"/>
</dbReference>
<keyword evidence="11" id="KW-1185">Reference proteome</keyword>
<dbReference type="SUPFAM" id="SSF55874">
    <property type="entry name" value="ATPase domain of HSP90 chaperone/DNA topoisomerase II/histidine kinase"/>
    <property type="match status" value="1"/>
</dbReference>
<comment type="catalytic activity">
    <reaction evidence="1">
        <text>ATP + protein L-histidine = ADP + protein N-phospho-L-histidine.</text>
        <dbReference type="EC" id="2.7.13.3"/>
    </reaction>
</comment>
<dbReference type="EC" id="2.7.13.3" evidence="2"/>
<keyword evidence="3" id="KW-0597">Phosphoprotein</keyword>
<keyword evidence="6" id="KW-0418">Kinase</keyword>
<dbReference type="PROSITE" id="PS50109">
    <property type="entry name" value="HIS_KIN"/>
    <property type="match status" value="1"/>
</dbReference>
<dbReference type="SUPFAM" id="SSF47384">
    <property type="entry name" value="Homodimeric domain of signal transducing histidine kinase"/>
    <property type="match status" value="1"/>
</dbReference>
<feature type="transmembrane region" description="Helical" evidence="8">
    <location>
        <begin position="154"/>
        <end position="173"/>
    </location>
</feature>
<dbReference type="EMBL" id="BAABJZ010000101">
    <property type="protein sequence ID" value="GAA4899064.1"/>
    <property type="molecule type" value="Genomic_DNA"/>
</dbReference>
<dbReference type="PANTHER" id="PTHR45436">
    <property type="entry name" value="SENSOR HISTIDINE KINASE YKOH"/>
    <property type="match status" value="1"/>
</dbReference>
<dbReference type="SMART" id="SM00387">
    <property type="entry name" value="HATPase_c"/>
    <property type="match status" value="1"/>
</dbReference>
<dbReference type="PANTHER" id="PTHR45436:SF16">
    <property type="entry name" value="HISTIDINE KINASE"/>
    <property type="match status" value="1"/>
</dbReference>
<evidence type="ECO:0000256" key="2">
    <source>
        <dbReference type="ARBA" id="ARBA00012438"/>
    </source>
</evidence>
<name>A0ABP9FDB0_9GAMM</name>
<dbReference type="InterPro" id="IPR003594">
    <property type="entry name" value="HATPase_dom"/>
</dbReference>
<evidence type="ECO:0000259" key="9">
    <source>
        <dbReference type="PROSITE" id="PS50109"/>
    </source>
</evidence>
<keyword evidence="5 8" id="KW-0812">Transmembrane</keyword>
<keyword evidence="8" id="KW-0472">Membrane</keyword>
<protein>
    <recommendedName>
        <fullName evidence="2">histidine kinase</fullName>
        <ecNumber evidence="2">2.7.13.3</ecNumber>
    </recommendedName>
</protein>
<evidence type="ECO:0000256" key="3">
    <source>
        <dbReference type="ARBA" id="ARBA00022553"/>
    </source>
</evidence>
<dbReference type="CDD" id="cd00082">
    <property type="entry name" value="HisKA"/>
    <property type="match status" value="1"/>
</dbReference>
<evidence type="ECO:0000256" key="8">
    <source>
        <dbReference type="SAM" id="Phobius"/>
    </source>
</evidence>
<dbReference type="Gene3D" id="3.30.565.10">
    <property type="entry name" value="Histidine kinase-like ATPase, C-terminal domain"/>
    <property type="match status" value="1"/>
</dbReference>
<sequence>MRPSPSLIRRGALWGGGILVIVLIGYSVLTGFLMSRGMDMVMYGNARLSHDYIQEEGLEKYQALENLKVFDAVAYDALPSEVIKQYAPSDLSPGGQYKIMLGWTMAPKEVIVVHPGKVGGEKYYLLLRAGEHRVEGAEAIAPGTPARIPPHWRVLGSVSLVVILLGLSLILLARTLLKPVERLFAWARELTPKGLEKPVPEFGYRELDQMAAQIHGNLKEVESAVAREKRFLQHASHELRTPIAVIRGATELMERSMRGAPESQRRPLARIGRASVTMTHLIETLLWLNRAQDRPMPMPVEVDLAALIESLIEEHRYLLQGKPVEICLALDDVRVRVAQTPCRIILANLIRNAMQHTEAGQIRIELSEQGLKIGNQGSLVAETEGFGMGLDLVEQICLRLTWRLTQHAGQDRFTQFLRWPETEAEEEEGS</sequence>
<evidence type="ECO:0000256" key="5">
    <source>
        <dbReference type="ARBA" id="ARBA00022692"/>
    </source>
</evidence>
<evidence type="ECO:0000256" key="1">
    <source>
        <dbReference type="ARBA" id="ARBA00000085"/>
    </source>
</evidence>
<feature type="domain" description="Histidine kinase" evidence="9">
    <location>
        <begin position="234"/>
        <end position="396"/>
    </location>
</feature>